<feature type="transmembrane region" description="Helical" evidence="1">
    <location>
        <begin position="21"/>
        <end position="37"/>
    </location>
</feature>
<keyword evidence="3" id="KW-1185">Reference proteome</keyword>
<proteinExistence type="predicted"/>
<evidence type="ECO:0000313" key="2">
    <source>
        <dbReference type="EMBL" id="QXI31489.1"/>
    </source>
</evidence>
<dbReference type="EMBL" id="CP077093">
    <property type="protein sequence ID" value="QXI31489.1"/>
    <property type="molecule type" value="Genomic_DNA"/>
</dbReference>
<reference evidence="2 3" key="1">
    <citation type="journal article" date="2020" name="Microorganisms">
        <title>Reliable Identification of Environmental Pseudomonas Isolates Using the rpoD Gene.</title>
        <authorList>
            <consortium name="The Broad Institute Genome Sequencing Platform"/>
            <person name="Girard L."/>
            <person name="Lood C."/>
            <person name="Rokni-Zadeh H."/>
            <person name="van Noort V."/>
            <person name="Lavigne R."/>
            <person name="De Mot R."/>
        </authorList>
    </citation>
    <scope>NUCLEOTIDE SEQUENCE [LARGE SCALE GENOMIC DNA]</scope>
    <source>
        <strain evidence="2 3">RW8P3</strain>
    </source>
</reference>
<evidence type="ECO:0000313" key="3">
    <source>
        <dbReference type="Proteomes" id="UP000634530"/>
    </source>
</evidence>
<keyword evidence="1" id="KW-0812">Transmembrane</keyword>
<dbReference type="KEGG" id="pvw:HU752_014415"/>
<organism evidence="2 3">
    <name type="scientific">Pseudomonas vanderleydeniana</name>
    <dbReference type="NCBI Taxonomy" id="2745495"/>
    <lineage>
        <taxon>Bacteria</taxon>
        <taxon>Pseudomonadati</taxon>
        <taxon>Pseudomonadota</taxon>
        <taxon>Gammaproteobacteria</taxon>
        <taxon>Pseudomonadales</taxon>
        <taxon>Pseudomonadaceae</taxon>
        <taxon>Pseudomonas</taxon>
    </lineage>
</organism>
<feature type="transmembrane region" description="Helical" evidence="1">
    <location>
        <begin position="78"/>
        <end position="98"/>
    </location>
</feature>
<dbReference type="AlphaFoldDB" id="A0A9E6PRR9"/>
<keyword evidence="1" id="KW-0472">Membrane</keyword>
<keyword evidence="1" id="KW-1133">Transmembrane helix</keyword>
<protein>
    <submittedName>
        <fullName evidence="2">Uncharacterized protein</fullName>
    </submittedName>
</protein>
<feature type="transmembrane region" description="Helical" evidence="1">
    <location>
        <begin position="43"/>
        <end position="71"/>
    </location>
</feature>
<gene>
    <name evidence="2" type="ORF">HU752_014415</name>
</gene>
<dbReference type="Proteomes" id="UP000634530">
    <property type="component" value="Chromosome"/>
</dbReference>
<sequence>MDTQAGPIPAKRMDRFTARHFCAWLLFGVMLYISPELDRLFNLWIMVVPLFLIPALIASGSFILGLLINLWTRRWRRLVCVVTAPAMTFGLFAVLWHYQIGADWIYFQFKRHEYEEQLRNLPGPHPRYNEWDWGATGSAISASSSYTLVYDETDTPLEQFKRRRSWAADLSAKAYGQHFFLVSEWY</sequence>
<reference evidence="2 3" key="2">
    <citation type="journal article" date="2021" name="Microorganisms">
        <title>The Ever-Expanding Pseudomonas Genus: Description of 43 New Species and Partition of the Pseudomonas putida Group.</title>
        <authorList>
            <person name="Girard L."/>
            <person name="Lood C."/>
            <person name="Hofte M."/>
            <person name="Vandamme P."/>
            <person name="Rokni-Zadeh H."/>
            <person name="van Noort V."/>
            <person name="Lavigne R."/>
            <person name="De Mot R."/>
        </authorList>
    </citation>
    <scope>NUCLEOTIDE SEQUENCE [LARGE SCALE GENOMIC DNA]</scope>
    <source>
        <strain evidence="2 3">RW8P3</strain>
    </source>
</reference>
<name>A0A9E6PRR9_9PSED</name>
<evidence type="ECO:0000256" key="1">
    <source>
        <dbReference type="SAM" id="Phobius"/>
    </source>
</evidence>
<accession>A0A9E6PRR9</accession>